<gene>
    <name evidence="1" type="ORF">Q9L42_014420</name>
</gene>
<dbReference type="Gene3D" id="1.10.760.10">
    <property type="entry name" value="Cytochrome c-like domain"/>
    <property type="match status" value="1"/>
</dbReference>
<dbReference type="GO" id="GO:0009055">
    <property type="term" value="F:electron transfer activity"/>
    <property type="evidence" value="ECO:0007669"/>
    <property type="project" value="InterPro"/>
</dbReference>
<accession>A0AAU7NRG7</accession>
<evidence type="ECO:0008006" key="3">
    <source>
        <dbReference type="Google" id="ProtNLM"/>
    </source>
</evidence>
<dbReference type="Proteomes" id="UP001225378">
    <property type="component" value="Chromosome"/>
</dbReference>
<dbReference type="AlphaFoldDB" id="A0AAU7NRG7"/>
<evidence type="ECO:0000313" key="1">
    <source>
        <dbReference type="EMBL" id="XBS19547.1"/>
    </source>
</evidence>
<reference evidence="1 2" key="1">
    <citation type="journal article" date="2024" name="Microbiology">
        <title>Methylomarinum rosea sp. nov., a novel halophilic methanotrophic bacterium from the hypersaline Lake Elton.</title>
        <authorList>
            <person name="Suleimanov R.Z."/>
            <person name="Oshkin I.Y."/>
            <person name="Danilova O.V."/>
            <person name="Suzina N.E."/>
            <person name="Dedysh S.N."/>
        </authorList>
    </citation>
    <scope>NUCLEOTIDE SEQUENCE [LARGE SCALE GENOMIC DNA]</scope>
    <source>
        <strain evidence="1 2">Ch1-1</strain>
    </source>
</reference>
<dbReference type="RefSeq" id="WP_305907705.1">
    <property type="nucleotide sequence ID" value="NZ_CP157743.1"/>
</dbReference>
<keyword evidence="2" id="KW-1185">Reference proteome</keyword>
<name>A0AAU7NRG7_9GAMM</name>
<dbReference type="EMBL" id="CP157743">
    <property type="protein sequence ID" value="XBS19547.1"/>
    <property type="molecule type" value="Genomic_DNA"/>
</dbReference>
<dbReference type="SUPFAM" id="SSF46626">
    <property type="entry name" value="Cytochrome c"/>
    <property type="match status" value="1"/>
</dbReference>
<evidence type="ECO:0000313" key="2">
    <source>
        <dbReference type="Proteomes" id="UP001225378"/>
    </source>
</evidence>
<protein>
    <recommendedName>
        <fullName evidence="3">Cytochrome c domain-containing protein</fullName>
    </recommendedName>
</protein>
<dbReference type="KEGG" id="mech:Q9L42_014420"/>
<proteinExistence type="predicted"/>
<sequence length="90" mass="9770">MLAISLIMLIPESLRADISPRLIVSNCRSCHSGLGTVIPSLNVLSAEQIKQALLQFKYDRRKSTVMGRIVKGLSDAEISAVAHSIQGHSQ</sequence>
<organism evidence="1 2">
    <name type="scientific">Methylomarinum roseum</name>
    <dbReference type="NCBI Taxonomy" id="3067653"/>
    <lineage>
        <taxon>Bacteria</taxon>
        <taxon>Pseudomonadati</taxon>
        <taxon>Pseudomonadota</taxon>
        <taxon>Gammaproteobacteria</taxon>
        <taxon>Methylococcales</taxon>
        <taxon>Methylococcaceae</taxon>
        <taxon>Methylomarinum</taxon>
    </lineage>
</organism>
<dbReference type="InterPro" id="IPR036909">
    <property type="entry name" value="Cyt_c-like_dom_sf"/>
</dbReference>
<dbReference type="GO" id="GO:0020037">
    <property type="term" value="F:heme binding"/>
    <property type="evidence" value="ECO:0007669"/>
    <property type="project" value="InterPro"/>
</dbReference>